<reference evidence="2" key="2">
    <citation type="journal article" date="2022" name="Microbiol. Resour. Announc.">
        <title>Metagenome Sequencing to Explore Phylogenomics of Terrestrial Cyanobacteria.</title>
        <authorList>
            <person name="Ward R.D."/>
            <person name="Stajich J.E."/>
            <person name="Johansen J.R."/>
            <person name="Huntemann M."/>
            <person name="Clum A."/>
            <person name="Foster B."/>
            <person name="Foster B."/>
            <person name="Roux S."/>
            <person name="Palaniappan K."/>
            <person name="Varghese N."/>
            <person name="Mukherjee S."/>
            <person name="Reddy T.B.K."/>
            <person name="Daum C."/>
            <person name="Copeland A."/>
            <person name="Chen I.A."/>
            <person name="Ivanova N.N."/>
            <person name="Kyrpides N.C."/>
            <person name="Shapiro N."/>
            <person name="Eloe-Fadrosh E.A."/>
            <person name="Pietrasiak N."/>
        </authorList>
    </citation>
    <scope>NUCLEOTIDE SEQUENCE</scope>
    <source>
        <strain evidence="2">UHER 2000/2452</strain>
    </source>
</reference>
<dbReference type="Proteomes" id="UP000757435">
    <property type="component" value="Unassembled WGS sequence"/>
</dbReference>
<keyword evidence="1" id="KW-1133">Transmembrane helix</keyword>
<dbReference type="AlphaFoldDB" id="A0A951QBA5"/>
<reference evidence="2" key="1">
    <citation type="submission" date="2021-05" db="EMBL/GenBank/DDBJ databases">
        <authorList>
            <person name="Pietrasiak N."/>
            <person name="Ward R."/>
            <person name="Stajich J.E."/>
            <person name="Kurbessoian T."/>
        </authorList>
    </citation>
    <scope>NUCLEOTIDE SEQUENCE</scope>
    <source>
        <strain evidence="2">UHER 2000/2452</strain>
    </source>
</reference>
<evidence type="ECO:0000313" key="2">
    <source>
        <dbReference type="EMBL" id="MBW4660117.1"/>
    </source>
</evidence>
<comment type="caution">
    <text evidence="2">The sequence shown here is derived from an EMBL/GenBank/DDBJ whole genome shotgun (WGS) entry which is preliminary data.</text>
</comment>
<keyword evidence="1" id="KW-0812">Transmembrane</keyword>
<evidence type="ECO:0000256" key="1">
    <source>
        <dbReference type="SAM" id="Phobius"/>
    </source>
</evidence>
<sequence length="62" mass="7077">MPTLKMPTLKPKRLIFALPLLGAVYFAAFSGLESPLLKQELILLPVQVGVLVYLLWWQREKP</sequence>
<dbReference type="EMBL" id="JAHHHD010000018">
    <property type="protein sequence ID" value="MBW4660117.1"/>
    <property type="molecule type" value="Genomic_DNA"/>
</dbReference>
<gene>
    <name evidence="2" type="ORF">KME15_15690</name>
</gene>
<accession>A0A951QBA5</accession>
<organism evidence="2 3">
    <name type="scientific">Drouetiella hepatica Uher 2000/2452</name>
    <dbReference type="NCBI Taxonomy" id="904376"/>
    <lineage>
        <taxon>Bacteria</taxon>
        <taxon>Bacillati</taxon>
        <taxon>Cyanobacteriota</taxon>
        <taxon>Cyanophyceae</taxon>
        <taxon>Oculatellales</taxon>
        <taxon>Oculatellaceae</taxon>
        <taxon>Drouetiella</taxon>
    </lineage>
</organism>
<proteinExistence type="predicted"/>
<feature type="transmembrane region" description="Helical" evidence="1">
    <location>
        <begin position="41"/>
        <end position="57"/>
    </location>
</feature>
<keyword evidence="1" id="KW-0472">Membrane</keyword>
<name>A0A951QBA5_9CYAN</name>
<evidence type="ECO:0000313" key="3">
    <source>
        <dbReference type="Proteomes" id="UP000757435"/>
    </source>
</evidence>
<protein>
    <submittedName>
        <fullName evidence="2">Uncharacterized protein</fullName>
    </submittedName>
</protein>